<evidence type="ECO:0000313" key="2">
    <source>
        <dbReference type="Proteomes" id="UP001138681"/>
    </source>
</evidence>
<reference evidence="1" key="1">
    <citation type="submission" date="2021-04" db="EMBL/GenBank/DDBJ databases">
        <authorList>
            <person name="Pira H."/>
            <person name="Risdian C."/>
            <person name="Wink J."/>
        </authorList>
    </citation>
    <scope>NUCLEOTIDE SEQUENCE</scope>
    <source>
        <strain evidence="1">WH158</strain>
    </source>
</reference>
<dbReference type="EMBL" id="JAGSPC010000001">
    <property type="protein sequence ID" value="MBV7257977.1"/>
    <property type="molecule type" value="Genomic_DNA"/>
</dbReference>
<name>A0A9X1JN00_9SPHN</name>
<dbReference type="AlphaFoldDB" id="A0A9X1JN00"/>
<sequence length="131" mass="14527">MQFLSIDPVEFEVAYIWTATPGAYVATLSGGDGASCLDVLPDKESTKVELDAFDDYPDTQKIPPDTHFNVIVDAIAEVSSARATYAARASDEVQISSAAWYRRKGEQVFLACPQGLYDWKVYRVVSARRVR</sequence>
<proteinExistence type="predicted"/>
<organism evidence="1 2">
    <name type="scientific">Erythrobacter crassostreae</name>
    <dbReference type="NCBI Taxonomy" id="2828328"/>
    <lineage>
        <taxon>Bacteria</taxon>
        <taxon>Pseudomonadati</taxon>
        <taxon>Pseudomonadota</taxon>
        <taxon>Alphaproteobacteria</taxon>
        <taxon>Sphingomonadales</taxon>
        <taxon>Erythrobacteraceae</taxon>
        <taxon>Erythrobacter/Porphyrobacter group</taxon>
        <taxon>Erythrobacter</taxon>
    </lineage>
</organism>
<comment type="caution">
    <text evidence="1">The sequence shown here is derived from an EMBL/GenBank/DDBJ whole genome shotgun (WGS) entry which is preliminary data.</text>
</comment>
<accession>A0A9X1JN00</accession>
<evidence type="ECO:0000313" key="1">
    <source>
        <dbReference type="EMBL" id="MBV7257977.1"/>
    </source>
</evidence>
<protein>
    <submittedName>
        <fullName evidence="1">Uncharacterized protein</fullName>
    </submittedName>
</protein>
<dbReference type="Proteomes" id="UP001138681">
    <property type="component" value="Unassembled WGS sequence"/>
</dbReference>
<gene>
    <name evidence="1" type="ORF">KCG46_00135</name>
</gene>
<dbReference type="RefSeq" id="WP_218403357.1">
    <property type="nucleotide sequence ID" value="NZ_JAGSPC010000001.1"/>
</dbReference>
<keyword evidence="2" id="KW-1185">Reference proteome</keyword>